<feature type="region of interest" description="Disordered" evidence="1">
    <location>
        <begin position="221"/>
        <end position="268"/>
    </location>
</feature>
<reference evidence="3" key="1">
    <citation type="submission" date="2020-08" db="EMBL/GenBank/DDBJ databases">
        <authorList>
            <person name="Cejkova D."/>
            <person name="Kubasova T."/>
            <person name="Jahodarova E."/>
            <person name="Rychlik I."/>
        </authorList>
    </citation>
    <scope>NUCLEOTIDE SEQUENCE</scope>
    <source>
        <strain evidence="3">An559</strain>
    </source>
</reference>
<sequence>MAKKKKKKAGGAIVRRGVTVLLALILICAVTFVITVNWIDVRARETETVPALFGNGFVPITSDVAQEPFVRGDLVVMSQNGPYAVGDCVLIENTTDLPNEELIDGRFVLARILAENDGSFQIVTRTSSPQLMTITPAQVLGTVAYVVKGVGTLFDFVRMPVGFFVMILVPFFVLIVWIAVLSFLAHRRRIKEAMVQEEADETESEQTLRIDMINENVSVTEETVDLQKNEEPKQDSEQEPKQKTVPESVETVKEPVPAKAEEDKLNPQPPVADILKETIAKKNPQPVSKQQSTRFDYEKGVDALLDELMAEIGKSTQTIPEPQPPVTQTPVISETKTQPVSSEIKTKQESGVTSRPSFMDMTTDEIIEQFTMELEEARLRPLEDIQSDDFDVK</sequence>
<dbReference type="EMBL" id="JACJKY010000003">
    <property type="protein sequence ID" value="MBM6920062.1"/>
    <property type="molecule type" value="Genomic_DNA"/>
</dbReference>
<feature type="compositionally biased region" description="Basic and acidic residues" evidence="1">
    <location>
        <begin position="225"/>
        <end position="244"/>
    </location>
</feature>
<name>A0A938X650_9FIRM</name>
<evidence type="ECO:0000256" key="1">
    <source>
        <dbReference type="SAM" id="MobiDB-lite"/>
    </source>
</evidence>
<evidence type="ECO:0000313" key="4">
    <source>
        <dbReference type="Proteomes" id="UP000774750"/>
    </source>
</evidence>
<evidence type="ECO:0000313" key="3">
    <source>
        <dbReference type="EMBL" id="MBM6920062.1"/>
    </source>
</evidence>
<organism evidence="3 4">
    <name type="scientific">Merdimmobilis hominis</name>
    <dbReference type="NCBI Taxonomy" id="2897707"/>
    <lineage>
        <taxon>Bacteria</taxon>
        <taxon>Bacillati</taxon>
        <taxon>Bacillota</taxon>
        <taxon>Clostridia</taxon>
        <taxon>Eubacteriales</taxon>
        <taxon>Oscillospiraceae</taxon>
        <taxon>Merdimmobilis</taxon>
    </lineage>
</organism>
<evidence type="ECO:0000256" key="2">
    <source>
        <dbReference type="SAM" id="Phobius"/>
    </source>
</evidence>
<keyword evidence="2" id="KW-0812">Transmembrane</keyword>
<accession>A0A938X650</accession>
<feature type="transmembrane region" description="Helical" evidence="2">
    <location>
        <begin position="161"/>
        <end position="184"/>
    </location>
</feature>
<dbReference type="RefSeq" id="WP_204444503.1">
    <property type="nucleotide sequence ID" value="NZ_JACJKY010000003.1"/>
</dbReference>
<feature type="compositionally biased region" description="Polar residues" evidence="1">
    <location>
        <begin position="334"/>
        <end position="356"/>
    </location>
</feature>
<keyword evidence="4" id="KW-1185">Reference proteome</keyword>
<keyword evidence="2" id="KW-1133">Transmembrane helix</keyword>
<dbReference type="Proteomes" id="UP000774750">
    <property type="component" value="Unassembled WGS sequence"/>
</dbReference>
<comment type="caution">
    <text evidence="3">The sequence shown here is derived from an EMBL/GenBank/DDBJ whole genome shotgun (WGS) entry which is preliminary data.</text>
</comment>
<reference evidence="3" key="2">
    <citation type="journal article" date="2021" name="Sci. Rep.">
        <title>The distribution of antibiotic resistance genes in chicken gut microbiota commensals.</title>
        <authorList>
            <person name="Juricova H."/>
            <person name="Matiasovicova J."/>
            <person name="Kubasova T."/>
            <person name="Cejkova D."/>
            <person name="Rychlik I."/>
        </authorList>
    </citation>
    <scope>NUCLEOTIDE SEQUENCE</scope>
    <source>
        <strain evidence="3">An559</strain>
    </source>
</reference>
<keyword evidence="2" id="KW-0472">Membrane</keyword>
<feature type="transmembrane region" description="Helical" evidence="2">
    <location>
        <begin position="20"/>
        <end position="39"/>
    </location>
</feature>
<dbReference type="AlphaFoldDB" id="A0A938X650"/>
<gene>
    <name evidence="3" type="ORF">H6A12_02650</name>
</gene>
<protein>
    <recommendedName>
        <fullName evidence="5">Signal peptidase I</fullName>
    </recommendedName>
</protein>
<evidence type="ECO:0008006" key="5">
    <source>
        <dbReference type="Google" id="ProtNLM"/>
    </source>
</evidence>
<feature type="region of interest" description="Disordered" evidence="1">
    <location>
        <begin position="315"/>
        <end position="361"/>
    </location>
</feature>
<proteinExistence type="predicted"/>